<organism evidence="1 2">
    <name type="scientific">Bacillus phage SIOphi</name>
    <dbReference type="NCBI Taxonomy" id="1285382"/>
    <lineage>
        <taxon>Viruses</taxon>
        <taxon>Duplodnaviria</taxon>
        <taxon>Heunggongvirae</taxon>
        <taxon>Uroviricota</taxon>
        <taxon>Caudoviricetes</taxon>
        <taxon>Herelleviridae</taxon>
        <taxon>Bastillevirinae</taxon>
        <taxon>Siophivirus</taxon>
        <taxon>Siophivirus SIOphi</taxon>
    </lineage>
</organism>
<proteinExistence type="predicted"/>
<accession>R4JDR4</accession>
<dbReference type="Proteomes" id="UP000258501">
    <property type="component" value="Segment"/>
</dbReference>
<reference evidence="1 2" key="1">
    <citation type="submission" date="2013-02" db="EMBL/GenBank/DDBJ databases">
        <authorList>
            <person name="Lukaszewicz M."/>
            <person name="Biegalska A."/>
            <person name="Krasowska A."/>
        </authorList>
    </citation>
    <scope>NUCLEOTIDE SEQUENCE [LARGE SCALE GENOMIC DNA]</scope>
</reference>
<keyword evidence="2" id="KW-1185">Reference proteome</keyword>
<evidence type="ECO:0000313" key="2">
    <source>
        <dbReference type="Proteomes" id="UP000258501"/>
    </source>
</evidence>
<evidence type="ECO:0000313" key="1">
    <source>
        <dbReference type="EMBL" id="AGK86867.1"/>
    </source>
</evidence>
<sequence length="91" mass="10467">MAKVKVFVEENVRYWSEITVDVPEDMNVDVFEDILDTAEKEVNDSQGNVSDMVSAFEDQGLKVVDYEDNFPEDPIMSEISIYDAMDVDDEY</sequence>
<gene>
    <name evidence="1" type="ORF">SIOphi_00295</name>
</gene>
<protein>
    <submittedName>
        <fullName evidence="1">Uncharacterized protein</fullName>
    </submittedName>
</protein>
<name>R4JDR4_9CAUD</name>
<dbReference type="EMBL" id="KC699836">
    <property type="protein sequence ID" value="AGK86867.1"/>
    <property type="molecule type" value="Genomic_DNA"/>
</dbReference>